<keyword evidence="2" id="KW-1185">Reference proteome</keyword>
<sequence>MLEMAANLEEDSVKLTFQAVVKGYHECTFTLVPNEDHFVIQRKVGDRGEAFEVLRTSDRRRLGHLQKDLVVSTTKAQVEQELGARLGKSIVHSTTTSAKKSTSYTVDSGVNKPDIPIERIVRDNILKIKDRELSLSRQTNKALMSSAAASIYTISNVKTELVDMIKKDSYIFQDITLRHCHSILQLTSLQSGDIARSTTITSLLQDVIEHRALVEGYKDKVEELRRDNTCKDILTRQLKSDVGGSGNTALLVPEIAIKVATLMESPKEDCTVLVPLLKNLVQNQGRNKGKRWNDEIKSLYAIILDYGGPALAKILKEKLGGPSLGTIYRTARCSYIIPHKLEKQMFERAASFYNTIGYTGVFSLAIDATAVVPLLKVKGNRLIGLASENDVVLKTAEDIINIVNDENSEKAKLANAFILTPLQEHVPPFILAISPVYKGQDYALVKEWFNLVLLWAGQKNMMVVGLGADGDSKT</sequence>
<organism evidence="1 2">
    <name type="scientific">Desmophyllum pertusum</name>
    <dbReference type="NCBI Taxonomy" id="174260"/>
    <lineage>
        <taxon>Eukaryota</taxon>
        <taxon>Metazoa</taxon>
        <taxon>Cnidaria</taxon>
        <taxon>Anthozoa</taxon>
        <taxon>Hexacorallia</taxon>
        <taxon>Scleractinia</taxon>
        <taxon>Caryophylliina</taxon>
        <taxon>Caryophylliidae</taxon>
        <taxon>Desmophyllum</taxon>
    </lineage>
</organism>
<evidence type="ECO:0000313" key="1">
    <source>
        <dbReference type="EMBL" id="KAJ7380558.1"/>
    </source>
</evidence>
<gene>
    <name evidence="1" type="ORF">OS493_009025</name>
</gene>
<reference evidence="1" key="1">
    <citation type="submission" date="2023-01" db="EMBL/GenBank/DDBJ databases">
        <title>Genome assembly of the deep-sea coral Lophelia pertusa.</title>
        <authorList>
            <person name="Herrera S."/>
            <person name="Cordes E."/>
        </authorList>
    </citation>
    <scope>NUCLEOTIDE SEQUENCE</scope>
    <source>
        <strain evidence="1">USNM1676648</strain>
        <tissue evidence="1">Polyp</tissue>
    </source>
</reference>
<dbReference type="OrthoDB" id="10066461at2759"/>
<dbReference type="EMBL" id="MU826353">
    <property type="protein sequence ID" value="KAJ7380558.1"/>
    <property type="molecule type" value="Genomic_DNA"/>
</dbReference>
<dbReference type="AlphaFoldDB" id="A0A9W9ZHF2"/>
<dbReference type="Proteomes" id="UP001163046">
    <property type="component" value="Unassembled WGS sequence"/>
</dbReference>
<comment type="caution">
    <text evidence="1">The sequence shown here is derived from an EMBL/GenBank/DDBJ whole genome shotgun (WGS) entry which is preliminary data.</text>
</comment>
<evidence type="ECO:0000313" key="2">
    <source>
        <dbReference type="Proteomes" id="UP001163046"/>
    </source>
</evidence>
<accession>A0A9W9ZHF2</accession>
<proteinExistence type="predicted"/>
<name>A0A9W9ZHF2_9CNID</name>
<protein>
    <submittedName>
        <fullName evidence="1">Uncharacterized protein</fullName>
    </submittedName>
</protein>